<gene>
    <name evidence="1" type="ORF">V6N11_053817</name>
</gene>
<comment type="caution">
    <text evidence="1">The sequence shown here is derived from an EMBL/GenBank/DDBJ whole genome shotgun (WGS) entry which is preliminary data.</text>
</comment>
<organism evidence="1 2">
    <name type="scientific">Hibiscus sabdariffa</name>
    <name type="common">roselle</name>
    <dbReference type="NCBI Taxonomy" id="183260"/>
    <lineage>
        <taxon>Eukaryota</taxon>
        <taxon>Viridiplantae</taxon>
        <taxon>Streptophyta</taxon>
        <taxon>Embryophyta</taxon>
        <taxon>Tracheophyta</taxon>
        <taxon>Spermatophyta</taxon>
        <taxon>Magnoliopsida</taxon>
        <taxon>eudicotyledons</taxon>
        <taxon>Gunneridae</taxon>
        <taxon>Pentapetalae</taxon>
        <taxon>rosids</taxon>
        <taxon>malvids</taxon>
        <taxon>Malvales</taxon>
        <taxon>Malvaceae</taxon>
        <taxon>Malvoideae</taxon>
        <taxon>Hibiscus</taxon>
    </lineage>
</organism>
<protein>
    <submittedName>
        <fullName evidence="1">Uncharacterized protein</fullName>
    </submittedName>
</protein>
<dbReference type="EMBL" id="JBBPBN010000017">
    <property type="protein sequence ID" value="KAK9019291.1"/>
    <property type="molecule type" value="Genomic_DNA"/>
</dbReference>
<evidence type="ECO:0000313" key="1">
    <source>
        <dbReference type="EMBL" id="KAK9019291.1"/>
    </source>
</evidence>
<sequence length="94" mass="10743">MKLKWELSGGVRDCVEEKDSLIRILGILGKKKIGEENEDILGIIEKGDVEAEVNVLNVLKVVALRAGSGRWWREGSKVTTAIVFFVLRDRWFEW</sequence>
<evidence type="ECO:0000313" key="2">
    <source>
        <dbReference type="Proteomes" id="UP001396334"/>
    </source>
</evidence>
<dbReference type="Proteomes" id="UP001396334">
    <property type="component" value="Unassembled WGS sequence"/>
</dbReference>
<name>A0ABR2S1Z9_9ROSI</name>
<reference evidence="1 2" key="1">
    <citation type="journal article" date="2024" name="G3 (Bethesda)">
        <title>Genome assembly of Hibiscus sabdariffa L. provides insights into metabolisms of medicinal natural products.</title>
        <authorList>
            <person name="Kim T."/>
        </authorList>
    </citation>
    <scope>NUCLEOTIDE SEQUENCE [LARGE SCALE GENOMIC DNA]</scope>
    <source>
        <strain evidence="1">TK-2024</strain>
        <tissue evidence="1">Old leaves</tissue>
    </source>
</reference>
<accession>A0ABR2S1Z9</accession>
<proteinExistence type="predicted"/>
<keyword evidence="2" id="KW-1185">Reference proteome</keyword>